<feature type="region of interest" description="Disordered" evidence="1">
    <location>
        <begin position="299"/>
        <end position="419"/>
    </location>
</feature>
<evidence type="ECO:0000256" key="2">
    <source>
        <dbReference type="SAM" id="SignalP"/>
    </source>
</evidence>
<dbReference type="AlphaFoldDB" id="A0A9W6QQL3"/>
<evidence type="ECO:0000259" key="3">
    <source>
        <dbReference type="Pfam" id="PF13406"/>
    </source>
</evidence>
<feature type="compositionally biased region" description="Pro residues" evidence="1">
    <location>
        <begin position="386"/>
        <end position="398"/>
    </location>
</feature>
<proteinExistence type="predicted"/>
<dbReference type="CDD" id="cd13399">
    <property type="entry name" value="Slt35-like"/>
    <property type="match status" value="1"/>
</dbReference>
<dbReference type="PANTHER" id="PTHR30163:SF8">
    <property type="entry name" value="LYTIC MUREIN TRANSGLYCOSYLASE"/>
    <property type="match status" value="1"/>
</dbReference>
<organism evidence="4 5">
    <name type="scientific">Actinokineospora globicatena</name>
    <dbReference type="NCBI Taxonomy" id="103729"/>
    <lineage>
        <taxon>Bacteria</taxon>
        <taxon>Bacillati</taxon>
        <taxon>Actinomycetota</taxon>
        <taxon>Actinomycetes</taxon>
        <taxon>Pseudonocardiales</taxon>
        <taxon>Pseudonocardiaceae</taxon>
        <taxon>Actinokineospora</taxon>
    </lineage>
</organism>
<feature type="compositionally biased region" description="Low complexity" evidence="1">
    <location>
        <begin position="315"/>
        <end position="385"/>
    </location>
</feature>
<name>A0A9W6QQL3_9PSEU</name>
<dbReference type="RefSeq" id="WP_285611287.1">
    <property type="nucleotide sequence ID" value="NZ_BSSD01000005.1"/>
</dbReference>
<dbReference type="SUPFAM" id="SSF53955">
    <property type="entry name" value="Lysozyme-like"/>
    <property type="match status" value="1"/>
</dbReference>
<dbReference type="InterPro" id="IPR023346">
    <property type="entry name" value="Lysozyme-like_dom_sf"/>
</dbReference>
<feature type="chain" id="PRO_5040995576" description="Transglycosylase SLT domain-containing protein" evidence="2">
    <location>
        <begin position="39"/>
        <end position="419"/>
    </location>
</feature>
<protein>
    <recommendedName>
        <fullName evidence="3">Transglycosylase SLT domain-containing protein</fullName>
    </recommendedName>
</protein>
<feature type="signal peptide" evidence="2">
    <location>
        <begin position="1"/>
        <end position="38"/>
    </location>
</feature>
<dbReference type="EMBL" id="BSSD01000005">
    <property type="protein sequence ID" value="GLW92814.1"/>
    <property type="molecule type" value="Genomic_DNA"/>
</dbReference>
<feature type="region of interest" description="Disordered" evidence="1">
    <location>
        <begin position="1"/>
        <end position="21"/>
    </location>
</feature>
<evidence type="ECO:0000313" key="4">
    <source>
        <dbReference type="EMBL" id="GLW92814.1"/>
    </source>
</evidence>
<sequence>MSSKTGGRKAGKHRQQRKRRRGAAAAAGALLLVPVVVAGEPVNFAGADDASAVALAKHVGGGLFGLTDPNEVGADGSAPENTELGKQILALAGTPELLKYTAGPAVTLPGGPNGIPGTMLQAYMRAAQTLATTTPNCHLDWPLLASIGRIESNHARGGRVDAGGRTATPILGPVLNGGGFAAISDTDGGRYDGDARWDRAVGPMQFIPSTWKGYASDGNGDGETDPNNIYDATLGAGKYLCSGGLDLANPQQRATAVFRYNHSDSYVRTVLIWADAYAKGVTPLPSTPVDQAEQLALPAPKEPQPQGGTTPAPEGVSPTQSSSVPPSGTTAPTGSSASTTSSTEPTASSTSQTTAPTTTSSSDPTSTTTPTTAPSCVEPTETTTPSPTPTTTPVPDPCAPLASSAQPTGAAGSSVVPTP</sequence>
<dbReference type="InterPro" id="IPR031304">
    <property type="entry name" value="SLT_2"/>
</dbReference>
<reference evidence="4" key="1">
    <citation type="submission" date="2023-02" db="EMBL/GenBank/DDBJ databases">
        <title>Actinokineospora globicatena NBRC 15670.</title>
        <authorList>
            <person name="Ichikawa N."/>
            <person name="Sato H."/>
            <person name="Tonouchi N."/>
        </authorList>
    </citation>
    <scope>NUCLEOTIDE SEQUENCE</scope>
    <source>
        <strain evidence="4">NBRC 15670</strain>
    </source>
</reference>
<dbReference type="Gene3D" id="1.10.530.10">
    <property type="match status" value="1"/>
</dbReference>
<feature type="domain" description="Transglycosylase SLT" evidence="3">
    <location>
        <begin position="197"/>
        <end position="301"/>
    </location>
</feature>
<evidence type="ECO:0000256" key="1">
    <source>
        <dbReference type="SAM" id="MobiDB-lite"/>
    </source>
</evidence>
<comment type="caution">
    <text evidence="4">The sequence shown here is derived from an EMBL/GenBank/DDBJ whole genome shotgun (WGS) entry which is preliminary data.</text>
</comment>
<keyword evidence="5" id="KW-1185">Reference proteome</keyword>
<dbReference type="Pfam" id="PF13406">
    <property type="entry name" value="SLT_2"/>
    <property type="match status" value="1"/>
</dbReference>
<accession>A0A9W6QQL3</accession>
<gene>
    <name evidence="4" type="ORF">Aglo03_36300</name>
</gene>
<dbReference type="Proteomes" id="UP001165042">
    <property type="component" value="Unassembled WGS sequence"/>
</dbReference>
<dbReference type="GO" id="GO:0009253">
    <property type="term" value="P:peptidoglycan catabolic process"/>
    <property type="evidence" value="ECO:0007669"/>
    <property type="project" value="TreeGrafter"/>
</dbReference>
<evidence type="ECO:0000313" key="5">
    <source>
        <dbReference type="Proteomes" id="UP001165042"/>
    </source>
</evidence>
<keyword evidence="2" id="KW-0732">Signal</keyword>
<dbReference type="GO" id="GO:0008933">
    <property type="term" value="F:peptidoglycan lytic transglycosylase activity"/>
    <property type="evidence" value="ECO:0007669"/>
    <property type="project" value="TreeGrafter"/>
</dbReference>
<dbReference type="InterPro" id="IPR043426">
    <property type="entry name" value="MltB-like"/>
</dbReference>
<dbReference type="PANTHER" id="PTHR30163">
    <property type="entry name" value="MEMBRANE-BOUND LYTIC MUREIN TRANSGLYCOSYLASE B"/>
    <property type="match status" value="1"/>
</dbReference>